<comment type="caution">
    <text evidence="2">The sequence shown here is derived from an EMBL/GenBank/DDBJ whole genome shotgun (WGS) entry which is preliminary data.</text>
</comment>
<dbReference type="SUPFAM" id="SSF53383">
    <property type="entry name" value="PLP-dependent transferases"/>
    <property type="match status" value="1"/>
</dbReference>
<dbReference type="PANTHER" id="PTHR42691">
    <property type="entry name" value="ASPARTATE AMINOTRANSFERASE YHDR-RELATED"/>
    <property type="match status" value="1"/>
</dbReference>
<dbReference type="EMBL" id="JAFREP010000021">
    <property type="protein sequence ID" value="MBO1321014.1"/>
    <property type="molecule type" value="Genomic_DNA"/>
</dbReference>
<evidence type="ECO:0000313" key="3">
    <source>
        <dbReference type="Proteomes" id="UP000664417"/>
    </source>
</evidence>
<dbReference type="Pfam" id="PF00155">
    <property type="entry name" value="Aminotran_1_2"/>
    <property type="match status" value="1"/>
</dbReference>
<gene>
    <name evidence="2" type="ORF">J3U88_21225</name>
</gene>
<dbReference type="GO" id="GO:0030170">
    <property type="term" value="F:pyridoxal phosphate binding"/>
    <property type="evidence" value="ECO:0007669"/>
    <property type="project" value="InterPro"/>
</dbReference>
<dbReference type="CDD" id="cd00609">
    <property type="entry name" value="AAT_like"/>
    <property type="match status" value="1"/>
</dbReference>
<protein>
    <submittedName>
        <fullName evidence="2">Aminotransferase class I/II-fold pyridoxal phosphate-dependent enzyme</fullName>
    </submittedName>
</protein>
<dbReference type="RefSeq" id="WP_207860989.1">
    <property type="nucleotide sequence ID" value="NZ_JAFREP010000021.1"/>
</dbReference>
<dbReference type="PANTHER" id="PTHR42691:SF1">
    <property type="entry name" value="ASPARTATE AMINOTRANSFERASE YHDR-RELATED"/>
    <property type="match status" value="1"/>
</dbReference>
<keyword evidence="2" id="KW-0808">Transferase</keyword>
<dbReference type="GO" id="GO:0008483">
    <property type="term" value="F:transaminase activity"/>
    <property type="evidence" value="ECO:0007669"/>
    <property type="project" value="UniProtKB-KW"/>
</dbReference>
<dbReference type="InterPro" id="IPR015421">
    <property type="entry name" value="PyrdxlP-dep_Trfase_major"/>
</dbReference>
<dbReference type="Gene3D" id="3.40.640.10">
    <property type="entry name" value="Type I PLP-dependent aspartate aminotransferase-like (Major domain)"/>
    <property type="match status" value="1"/>
</dbReference>
<feature type="domain" description="Aminotransferase class I/classII large" evidence="1">
    <location>
        <begin position="36"/>
        <end position="379"/>
    </location>
</feature>
<sequence length="391" mass="44087">MKRFLSDDVLHYLATQERFESLRLATIQQHGRNLCDLAYANPYDGPVPEAIEAMQNALETTHRLNLQYTPYGGNTMTRRLIAQHLSKSHGKRFPWRNVVLTPGSMAALNLVFRSMFRKWFQSKCLIITPCWLDYPLYLTNLGIEPVMVPVDPVTKRLDLNAIEAALDERVHGVILSQPANPSGLIYNEEELRGLGEVLNRAPNPPLLISDECHRGIIFDDTPFVSPVTYYPNTCVAYSFGKSLQIQGQRIGYVAVNPDMERADEYAVILERLCRIMGFCTPTALMQIAIRELLDAGPDMTRLQKRRDALYAALTGAGYQVVKPQSTFFMFPKAGEADDFHFARELAQHGVLVTPSSLFHYPGHFRVSITCSDEMLERALPIFQQVLAGCCS</sequence>
<dbReference type="AlphaFoldDB" id="A0A8J7U5M7"/>
<dbReference type="InterPro" id="IPR015424">
    <property type="entry name" value="PyrdxlP-dep_Trfase"/>
</dbReference>
<name>A0A8J7U5M7_9BACT</name>
<keyword evidence="2" id="KW-0032">Aminotransferase</keyword>
<reference evidence="2" key="1">
    <citation type="submission" date="2021-03" db="EMBL/GenBank/DDBJ databases">
        <authorList>
            <person name="Wang G."/>
        </authorList>
    </citation>
    <scope>NUCLEOTIDE SEQUENCE</scope>
    <source>
        <strain evidence="2">KCTC 12899</strain>
    </source>
</reference>
<dbReference type="InterPro" id="IPR004839">
    <property type="entry name" value="Aminotransferase_I/II_large"/>
</dbReference>
<proteinExistence type="predicted"/>
<evidence type="ECO:0000313" key="2">
    <source>
        <dbReference type="EMBL" id="MBO1321014.1"/>
    </source>
</evidence>
<dbReference type="Proteomes" id="UP000664417">
    <property type="component" value="Unassembled WGS sequence"/>
</dbReference>
<organism evidence="2 3">
    <name type="scientific">Acanthopleuribacter pedis</name>
    <dbReference type="NCBI Taxonomy" id="442870"/>
    <lineage>
        <taxon>Bacteria</taxon>
        <taxon>Pseudomonadati</taxon>
        <taxon>Acidobacteriota</taxon>
        <taxon>Holophagae</taxon>
        <taxon>Acanthopleuribacterales</taxon>
        <taxon>Acanthopleuribacteraceae</taxon>
        <taxon>Acanthopleuribacter</taxon>
    </lineage>
</organism>
<accession>A0A8J7U5M7</accession>
<keyword evidence="3" id="KW-1185">Reference proteome</keyword>
<evidence type="ECO:0000259" key="1">
    <source>
        <dbReference type="Pfam" id="PF00155"/>
    </source>
</evidence>